<organism evidence="9 10">
    <name type="scientific">Hominenteromicrobium mulieris</name>
    <dbReference type="NCBI Taxonomy" id="2885357"/>
    <lineage>
        <taxon>Bacteria</taxon>
        <taxon>Bacillati</taxon>
        <taxon>Bacillota</taxon>
        <taxon>Clostridia</taxon>
        <taxon>Eubacteriales</taxon>
        <taxon>Oscillospiraceae</taxon>
        <taxon>Hominenteromicrobium</taxon>
    </lineage>
</organism>
<reference evidence="9" key="1">
    <citation type="submission" date="2021-10" db="EMBL/GenBank/DDBJ databases">
        <title>Anaerobic single-cell dispensing facilitates the cultivation of human gut bacteria.</title>
        <authorList>
            <person name="Afrizal A."/>
        </authorList>
    </citation>
    <scope>NUCLEOTIDE SEQUENCE</scope>
    <source>
        <strain evidence="9">CLA-AA-H250</strain>
    </source>
</reference>
<dbReference type="InterPro" id="IPR000515">
    <property type="entry name" value="MetI-like"/>
</dbReference>
<dbReference type="InterPro" id="IPR035906">
    <property type="entry name" value="MetI-like_sf"/>
</dbReference>
<proteinExistence type="inferred from homology"/>
<dbReference type="PANTHER" id="PTHR43227">
    <property type="entry name" value="BLL4140 PROTEIN"/>
    <property type="match status" value="1"/>
</dbReference>
<dbReference type="InterPro" id="IPR050809">
    <property type="entry name" value="UgpAE/MalFG_permease"/>
</dbReference>
<evidence type="ECO:0000256" key="4">
    <source>
        <dbReference type="ARBA" id="ARBA00022692"/>
    </source>
</evidence>
<comment type="subcellular location">
    <subcellularLocation>
        <location evidence="1 7">Cell membrane</location>
        <topology evidence="1 7">Multi-pass membrane protein</topology>
    </subcellularLocation>
</comment>
<dbReference type="EMBL" id="JAJEQC010000001">
    <property type="protein sequence ID" value="MCC2135803.1"/>
    <property type="molecule type" value="Genomic_DNA"/>
</dbReference>
<gene>
    <name evidence="9" type="ORF">LKD31_02065</name>
</gene>
<feature type="domain" description="ABC transmembrane type-1" evidence="8">
    <location>
        <begin position="83"/>
        <end position="297"/>
    </location>
</feature>
<evidence type="ECO:0000313" key="10">
    <source>
        <dbReference type="Proteomes" id="UP001199424"/>
    </source>
</evidence>
<comment type="caution">
    <text evidence="9">The sequence shown here is derived from an EMBL/GenBank/DDBJ whole genome shotgun (WGS) entry which is preliminary data.</text>
</comment>
<evidence type="ECO:0000256" key="2">
    <source>
        <dbReference type="ARBA" id="ARBA00022448"/>
    </source>
</evidence>
<evidence type="ECO:0000256" key="5">
    <source>
        <dbReference type="ARBA" id="ARBA00022989"/>
    </source>
</evidence>
<dbReference type="Gene3D" id="1.10.3720.10">
    <property type="entry name" value="MetI-like"/>
    <property type="match status" value="1"/>
</dbReference>
<evidence type="ECO:0000256" key="7">
    <source>
        <dbReference type="RuleBase" id="RU363032"/>
    </source>
</evidence>
<dbReference type="PROSITE" id="PS50928">
    <property type="entry name" value="ABC_TM1"/>
    <property type="match status" value="1"/>
</dbReference>
<dbReference type="AlphaFoldDB" id="A0AAE3AJT7"/>
<keyword evidence="5 7" id="KW-1133">Transmembrane helix</keyword>
<evidence type="ECO:0000256" key="1">
    <source>
        <dbReference type="ARBA" id="ARBA00004651"/>
    </source>
</evidence>
<dbReference type="GO" id="GO:0055085">
    <property type="term" value="P:transmembrane transport"/>
    <property type="evidence" value="ECO:0007669"/>
    <property type="project" value="InterPro"/>
</dbReference>
<feature type="transmembrane region" description="Helical" evidence="7">
    <location>
        <begin position="279"/>
        <end position="301"/>
    </location>
</feature>
<feature type="transmembrane region" description="Helical" evidence="7">
    <location>
        <begin position="248"/>
        <end position="267"/>
    </location>
</feature>
<dbReference type="Pfam" id="PF00528">
    <property type="entry name" value="BPD_transp_1"/>
    <property type="match status" value="1"/>
</dbReference>
<dbReference type="SUPFAM" id="SSF161098">
    <property type="entry name" value="MetI-like"/>
    <property type="match status" value="1"/>
</dbReference>
<accession>A0AAE3AJT7</accession>
<dbReference type="Proteomes" id="UP001199424">
    <property type="component" value="Unassembled WGS sequence"/>
</dbReference>
<protein>
    <submittedName>
        <fullName evidence="9">ABC transporter permease subunit</fullName>
    </submittedName>
</protein>
<feature type="transmembrane region" description="Helical" evidence="7">
    <location>
        <begin position="82"/>
        <end position="108"/>
    </location>
</feature>
<evidence type="ECO:0000256" key="6">
    <source>
        <dbReference type="ARBA" id="ARBA00023136"/>
    </source>
</evidence>
<keyword evidence="6 7" id="KW-0472">Membrane</keyword>
<feature type="transmembrane region" description="Helical" evidence="7">
    <location>
        <begin position="216"/>
        <end position="236"/>
    </location>
</feature>
<evidence type="ECO:0000256" key="3">
    <source>
        <dbReference type="ARBA" id="ARBA00022475"/>
    </source>
</evidence>
<comment type="similarity">
    <text evidence="7">Belongs to the binding-protein-dependent transport system permease family.</text>
</comment>
<keyword evidence="2 7" id="KW-0813">Transport</keyword>
<sequence>MKRKGGARKYLQQNFDLYLLLLPALIYVFIFHLLPMVGILIAFKDYNMFQVPGDPFRSILESPWAGFKYFEQVFKKSEFQQAFANTLIISLYKIIFTFPLPIIFAVFLNEVRSTKFQKGLQLIVYLPHFLSWVVIYGIFVSFLGSTGVINSVITSLGFEPVSFLMDSGKFRGILVIADAWKEIGWSSIIYFAAIAGLDQECFEAADVDGATRIQKIWYITLPSLLPTIVLMLIIRVGNIMNAGFDQIFVFYNPTVYDVADIIGTYVYRMGLGKLEFSTGTAVGLFNSVISMILVHSSNFIARKATGKGIW</sequence>
<dbReference type="GO" id="GO:0005886">
    <property type="term" value="C:plasma membrane"/>
    <property type="evidence" value="ECO:0007669"/>
    <property type="project" value="UniProtKB-SubCell"/>
</dbReference>
<evidence type="ECO:0000259" key="8">
    <source>
        <dbReference type="PROSITE" id="PS50928"/>
    </source>
</evidence>
<feature type="transmembrane region" description="Helical" evidence="7">
    <location>
        <begin position="129"/>
        <end position="153"/>
    </location>
</feature>
<dbReference type="PANTHER" id="PTHR43227:SF11">
    <property type="entry name" value="BLL4140 PROTEIN"/>
    <property type="match status" value="1"/>
</dbReference>
<keyword evidence="10" id="KW-1185">Reference proteome</keyword>
<keyword evidence="3" id="KW-1003">Cell membrane</keyword>
<evidence type="ECO:0000313" key="9">
    <source>
        <dbReference type="EMBL" id="MCC2135803.1"/>
    </source>
</evidence>
<keyword evidence="4 7" id="KW-0812">Transmembrane</keyword>
<dbReference type="RefSeq" id="WP_308448414.1">
    <property type="nucleotide sequence ID" value="NZ_JAJEQC010000001.1"/>
</dbReference>
<dbReference type="CDD" id="cd06261">
    <property type="entry name" value="TM_PBP2"/>
    <property type="match status" value="1"/>
</dbReference>
<name>A0AAE3AJT7_9FIRM</name>
<feature type="transmembrane region" description="Helical" evidence="7">
    <location>
        <begin position="20"/>
        <end position="43"/>
    </location>
</feature>